<dbReference type="SMART" id="SM00345">
    <property type="entry name" value="HTH_GNTR"/>
    <property type="match status" value="1"/>
</dbReference>
<organism evidence="5 6">
    <name type="scientific">Paremcibacter congregatus</name>
    <dbReference type="NCBI Taxonomy" id="2043170"/>
    <lineage>
        <taxon>Bacteria</taxon>
        <taxon>Pseudomonadati</taxon>
        <taxon>Pseudomonadota</taxon>
        <taxon>Alphaproteobacteria</taxon>
        <taxon>Emcibacterales</taxon>
        <taxon>Emcibacteraceae</taxon>
        <taxon>Paremcibacter</taxon>
    </lineage>
</organism>
<sequence length="254" mass="28541">MTICLIFCLHYKVVYQNNEALMASKQALSGDDIYRHIQESVLEQRLMPGTRMAEEALCTIYGTGRATIRKVLVMLAEDQIVTLERNKGAVIASPTVDEARQVFEARQALEISLLDWAMQRATASDIKKLYAHIERERAALRQGNIGEWVRLSGEFHLVLAKSARNEVFFCFLEKLVFRTSLIVGLYGKAAAVNCCVDDHVHLVQALEKADQVTGRALLIEHLGHIEERLVFTDPGGDEDLYRALSPSLIKRKAS</sequence>
<keyword evidence="1" id="KW-0805">Transcription regulation</keyword>
<evidence type="ECO:0000259" key="4">
    <source>
        <dbReference type="PROSITE" id="PS50949"/>
    </source>
</evidence>
<accession>A0A2G4YSF6</accession>
<evidence type="ECO:0000256" key="1">
    <source>
        <dbReference type="ARBA" id="ARBA00023015"/>
    </source>
</evidence>
<keyword evidence="2" id="KW-0238">DNA-binding</keyword>
<dbReference type="InterPro" id="IPR036390">
    <property type="entry name" value="WH_DNA-bd_sf"/>
</dbReference>
<dbReference type="AlphaFoldDB" id="A0A2G4YSF6"/>
<name>A0A2G4YSF6_9PROT</name>
<dbReference type="Gene3D" id="1.10.10.10">
    <property type="entry name" value="Winged helix-like DNA-binding domain superfamily/Winged helix DNA-binding domain"/>
    <property type="match status" value="1"/>
</dbReference>
<evidence type="ECO:0000313" key="6">
    <source>
        <dbReference type="Proteomes" id="UP000229730"/>
    </source>
</evidence>
<dbReference type="InterPro" id="IPR008920">
    <property type="entry name" value="TF_FadR/GntR_C"/>
</dbReference>
<proteinExistence type="predicted"/>
<dbReference type="EMBL" id="PDEM01000016">
    <property type="protein sequence ID" value="PHZ85281.1"/>
    <property type="molecule type" value="Genomic_DNA"/>
</dbReference>
<dbReference type="InterPro" id="IPR011711">
    <property type="entry name" value="GntR_C"/>
</dbReference>
<keyword evidence="3" id="KW-0804">Transcription</keyword>
<feature type="domain" description="HTH gntR-type" evidence="4">
    <location>
        <begin position="27"/>
        <end position="94"/>
    </location>
</feature>
<evidence type="ECO:0000256" key="2">
    <source>
        <dbReference type="ARBA" id="ARBA00023125"/>
    </source>
</evidence>
<dbReference type="InParanoid" id="A0A2G4YSF6"/>
<gene>
    <name evidence="5" type="ORF">CRD36_07710</name>
</gene>
<dbReference type="Pfam" id="PF07729">
    <property type="entry name" value="FCD"/>
    <property type="match status" value="1"/>
</dbReference>
<reference evidence="5 6" key="1">
    <citation type="submission" date="2017-10" db="EMBL/GenBank/DDBJ databases">
        <title>Frigbacter circumglobatus gen. nov. sp. nov., isolated from sediment cultured in situ.</title>
        <authorList>
            <person name="Zhao Z."/>
        </authorList>
    </citation>
    <scope>NUCLEOTIDE SEQUENCE [LARGE SCALE GENOMIC DNA]</scope>
    <source>
        <strain evidence="5 6">ZYL</strain>
    </source>
</reference>
<dbReference type="Pfam" id="PF00392">
    <property type="entry name" value="GntR"/>
    <property type="match status" value="1"/>
</dbReference>
<dbReference type="Proteomes" id="UP000229730">
    <property type="component" value="Unassembled WGS sequence"/>
</dbReference>
<dbReference type="InterPro" id="IPR036388">
    <property type="entry name" value="WH-like_DNA-bd_sf"/>
</dbReference>
<dbReference type="GO" id="GO:0003700">
    <property type="term" value="F:DNA-binding transcription factor activity"/>
    <property type="evidence" value="ECO:0007669"/>
    <property type="project" value="InterPro"/>
</dbReference>
<dbReference type="FunCoup" id="A0A2G4YSF6">
    <property type="interactions" value="212"/>
</dbReference>
<dbReference type="SUPFAM" id="SSF48008">
    <property type="entry name" value="GntR ligand-binding domain-like"/>
    <property type="match status" value="1"/>
</dbReference>
<dbReference type="InterPro" id="IPR000524">
    <property type="entry name" value="Tscrpt_reg_HTH_GntR"/>
</dbReference>
<comment type="caution">
    <text evidence="5">The sequence shown here is derived from an EMBL/GenBank/DDBJ whole genome shotgun (WGS) entry which is preliminary data.</text>
</comment>
<evidence type="ECO:0000313" key="5">
    <source>
        <dbReference type="EMBL" id="PHZ85281.1"/>
    </source>
</evidence>
<dbReference type="SUPFAM" id="SSF46785">
    <property type="entry name" value="Winged helix' DNA-binding domain"/>
    <property type="match status" value="1"/>
</dbReference>
<dbReference type="GO" id="GO:0003677">
    <property type="term" value="F:DNA binding"/>
    <property type="evidence" value="ECO:0007669"/>
    <property type="project" value="UniProtKB-KW"/>
</dbReference>
<evidence type="ECO:0000256" key="3">
    <source>
        <dbReference type="ARBA" id="ARBA00023163"/>
    </source>
</evidence>
<keyword evidence="6" id="KW-1185">Reference proteome</keyword>
<dbReference type="PROSITE" id="PS50949">
    <property type="entry name" value="HTH_GNTR"/>
    <property type="match status" value="1"/>
</dbReference>
<protein>
    <submittedName>
        <fullName evidence="5">GntR family transcriptional regulator</fullName>
    </submittedName>
</protein>
<dbReference type="SMART" id="SM00895">
    <property type="entry name" value="FCD"/>
    <property type="match status" value="1"/>
</dbReference>
<dbReference type="Gene3D" id="1.20.120.530">
    <property type="entry name" value="GntR ligand-binding domain-like"/>
    <property type="match status" value="1"/>
</dbReference>
<dbReference type="PANTHER" id="PTHR43537:SF53">
    <property type="entry name" value="HTH-TYPE TRANSCRIPTIONAL REPRESSOR NANR"/>
    <property type="match status" value="1"/>
</dbReference>
<dbReference type="PANTHER" id="PTHR43537">
    <property type="entry name" value="TRANSCRIPTIONAL REGULATOR, GNTR FAMILY"/>
    <property type="match status" value="1"/>
</dbReference>